<dbReference type="Gene3D" id="6.10.340.10">
    <property type="match status" value="1"/>
</dbReference>
<gene>
    <name evidence="10" type="primary">pdsS</name>
    <name evidence="10" type="ORF">NBRC116591_21020</name>
</gene>
<evidence type="ECO:0000259" key="9">
    <source>
        <dbReference type="PROSITE" id="PS50109"/>
    </source>
</evidence>
<keyword evidence="8" id="KW-0472">Membrane</keyword>
<dbReference type="InterPro" id="IPR036097">
    <property type="entry name" value="HisK_dim/P_sf"/>
</dbReference>
<comment type="caution">
    <text evidence="10">The sequence shown here is derived from an EMBL/GenBank/DDBJ whole genome shotgun (WGS) entry which is preliminary data.</text>
</comment>
<dbReference type="SUPFAM" id="SSF55874">
    <property type="entry name" value="ATPase domain of HSP90 chaperone/DNA topoisomerase II/histidine kinase"/>
    <property type="match status" value="1"/>
</dbReference>
<protein>
    <recommendedName>
        <fullName evidence="2">histidine kinase</fullName>
        <ecNumber evidence="2">2.7.13.3</ecNumber>
    </recommendedName>
</protein>
<name>A0ABQ0A9F7_9GAMM</name>
<evidence type="ECO:0000256" key="6">
    <source>
        <dbReference type="ARBA" id="ARBA00022777"/>
    </source>
</evidence>
<dbReference type="InterPro" id="IPR005467">
    <property type="entry name" value="His_kinase_dom"/>
</dbReference>
<proteinExistence type="predicted"/>
<keyword evidence="11" id="KW-1185">Reference proteome</keyword>
<organism evidence="10 11">
    <name type="scientific">Sessilibacter corallicola</name>
    <dbReference type="NCBI Taxonomy" id="2904075"/>
    <lineage>
        <taxon>Bacteria</taxon>
        <taxon>Pseudomonadati</taxon>
        <taxon>Pseudomonadota</taxon>
        <taxon>Gammaproteobacteria</taxon>
        <taxon>Cellvibrionales</taxon>
        <taxon>Cellvibrionaceae</taxon>
        <taxon>Sessilibacter</taxon>
    </lineage>
</organism>
<dbReference type="EMBL" id="BAABWN010000006">
    <property type="protein sequence ID" value="GAA6168291.1"/>
    <property type="molecule type" value="Genomic_DNA"/>
</dbReference>
<keyword evidence="7 8" id="KW-1133">Transmembrane helix</keyword>
<evidence type="ECO:0000256" key="7">
    <source>
        <dbReference type="ARBA" id="ARBA00022989"/>
    </source>
</evidence>
<sequence length="734" mass="83275">MRLRKQLLIVSLFLLVLPISGFLYIREMEMVLRLGQERAALATAQAIADRITSDSDLLSGFHQTQENGYQETGNQENEKQNPVSPLVNTNSDINASRSIYIHTINSDINLDGYEDEWLGLDIDNLSLNSSRLNLKAANTFNYVYLFANFSLDSPVQYHNPTTNFPAGGDYLLLSTGTRGKNNYVIRTSSPGRIQAIYKEGNKIFQEFQIRGFWREANNGFQIELQIPKSLVKDTLGVAFFQNQANPTLGNMNVEFIEGQFVVKEAPNTKSINQVLDQTVQSFIHENNRLYLLDNQGWIFSERDSLATRESTNESTDYEGRERPSDSDRTLALEWLLRLIVSTRDFPQYNHRLHQKGFLSADEITHAAASNSPVAQWYSLDVDSNLVRVVVPVVMQDQQVVGSVVLEQSNDQWWKYTNSAVFQLILYTFVALLLAAAVILLYASWLSFRIRQLNNYVKKSIHTDGTINRSFPKSNFDDEIGDLNRSYLELLSNIDEYNDYLRTLSSKLSHELRTPIAVIRSSLDNLEFLNADESQSTYIKRAQEGTSRLSNILTSMNSAKQVEEAIKNTEFENFSLTNLINDIGQAYQPLANERGRNLSVKNSTSINNYVGAPELIVQLLDKLFENALDFCPNEKYIELALHERPDCYELVVSNDGPLLPEHMRGQIFDSLISVRSQSSNLNADSFVKSEQKLHLGLGLFIARLVVELHKGSIVANNRKDLSGVEFKIYLPKTPH</sequence>
<evidence type="ECO:0000313" key="11">
    <source>
        <dbReference type="Proteomes" id="UP001465153"/>
    </source>
</evidence>
<dbReference type="SMART" id="SM00387">
    <property type="entry name" value="HATPase_c"/>
    <property type="match status" value="1"/>
</dbReference>
<dbReference type="Gene3D" id="3.30.565.10">
    <property type="entry name" value="Histidine kinase-like ATPase, C-terminal domain"/>
    <property type="match status" value="1"/>
</dbReference>
<dbReference type="InterPro" id="IPR003661">
    <property type="entry name" value="HisK_dim/P_dom"/>
</dbReference>
<dbReference type="Gene3D" id="1.10.287.130">
    <property type="match status" value="1"/>
</dbReference>
<dbReference type="Proteomes" id="UP001465153">
    <property type="component" value="Unassembled WGS sequence"/>
</dbReference>
<dbReference type="PANTHER" id="PTHR45436">
    <property type="entry name" value="SENSOR HISTIDINE KINASE YKOH"/>
    <property type="match status" value="1"/>
</dbReference>
<keyword evidence="4" id="KW-0808">Transferase</keyword>
<dbReference type="EC" id="2.7.13.3" evidence="2"/>
<evidence type="ECO:0000256" key="4">
    <source>
        <dbReference type="ARBA" id="ARBA00022679"/>
    </source>
</evidence>
<comment type="catalytic activity">
    <reaction evidence="1">
        <text>ATP + protein L-histidine = ADP + protein N-phospho-L-histidine.</text>
        <dbReference type="EC" id="2.7.13.3"/>
    </reaction>
</comment>
<feature type="domain" description="Histidine kinase" evidence="9">
    <location>
        <begin position="506"/>
        <end position="733"/>
    </location>
</feature>
<reference evidence="10 11" key="1">
    <citation type="submission" date="2024-04" db="EMBL/GenBank/DDBJ databases">
        <title>Draft genome sequence of Sessilibacter corallicola NBRC 116591.</title>
        <authorList>
            <person name="Miyakawa T."/>
            <person name="Kusuya Y."/>
            <person name="Miura T."/>
        </authorList>
    </citation>
    <scope>NUCLEOTIDE SEQUENCE [LARGE SCALE GENOMIC DNA]</scope>
    <source>
        <strain evidence="10 11">KU-00831-HH</strain>
    </source>
</reference>
<evidence type="ECO:0000256" key="8">
    <source>
        <dbReference type="SAM" id="Phobius"/>
    </source>
</evidence>
<keyword evidence="6 10" id="KW-0418">Kinase</keyword>
<dbReference type="SMART" id="SM00388">
    <property type="entry name" value="HisKA"/>
    <property type="match status" value="1"/>
</dbReference>
<dbReference type="InterPro" id="IPR003594">
    <property type="entry name" value="HATPase_dom"/>
</dbReference>
<dbReference type="SUPFAM" id="SSF47384">
    <property type="entry name" value="Homodimeric domain of signal transducing histidine kinase"/>
    <property type="match status" value="1"/>
</dbReference>
<evidence type="ECO:0000256" key="2">
    <source>
        <dbReference type="ARBA" id="ARBA00012438"/>
    </source>
</evidence>
<dbReference type="RefSeq" id="WP_353302958.1">
    <property type="nucleotide sequence ID" value="NZ_BAABWN010000006.1"/>
</dbReference>
<keyword evidence="3" id="KW-0597">Phosphoprotein</keyword>
<evidence type="ECO:0000256" key="5">
    <source>
        <dbReference type="ARBA" id="ARBA00022692"/>
    </source>
</evidence>
<dbReference type="InterPro" id="IPR036890">
    <property type="entry name" value="HATPase_C_sf"/>
</dbReference>
<feature type="transmembrane region" description="Helical" evidence="8">
    <location>
        <begin position="423"/>
        <end position="447"/>
    </location>
</feature>
<evidence type="ECO:0000313" key="10">
    <source>
        <dbReference type="EMBL" id="GAA6168291.1"/>
    </source>
</evidence>
<dbReference type="Pfam" id="PF02518">
    <property type="entry name" value="HATPase_c"/>
    <property type="match status" value="1"/>
</dbReference>
<dbReference type="GO" id="GO:0016301">
    <property type="term" value="F:kinase activity"/>
    <property type="evidence" value="ECO:0007669"/>
    <property type="project" value="UniProtKB-KW"/>
</dbReference>
<dbReference type="PROSITE" id="PS50109">
    <property type="entry name" value="HIS_KIN"/>
    <property type="match status" value="1"/>
</dbReference>
<keyword evidence="5 8" id="KW-0812">Transmembrane</keyword>
<evidence type="ECO:0000256" key="3">
    <source>
        <dbReference type="ARBA" id="ARBA00022553"/>
    </source>
</evidence>
<dbReference type="PANTHER" id="PTHR45436:SF5">
    <property type="entry name" value="SENSOR HISTIDINE KINASE TRCS"/>
    <property type="match status" value="1"/>
</dbReference>
<evidence type="ECO:0000256" key="1">
    <source>
        <dbReference type="ARBA" id="ARBA00000085"/>
    </source>
</evidence>
<dbReference type="Pfam" id="PF00512">
    <property type="entry name" value="HisKA"/>
    <property type="match status" value="1"/>
</dbReference>
<accession>A0ABQ0A9F7</accession>
<dbReference type="CDD" id="cd00082">
    <property type="entry name" value="HisKA"/>
    <property type="match status" value="1"/>
</dbReference>
<dbReference type="InterPro" id="IPR050428">
    <property type="entry name" value="TCS_sensor_his_kinase"/>
</dbReference>